<evidence type="ECO:0008006" key="3">
    <source>
        <dbReference type="Google" id="ProtNLM"/>
    </source>
</evidence>
<dbReference type="EMBL" id="JACQCQ010000007">
    <property type="protein sequence ID" value="MBI3627446.1"/>
    <property type="molecule type" value="Genomic_DNA"/>
</dbReference>
<gene>
    <name evidence="1" type="ORF">HY220_01695</name>
</gene>
<accession>A0A9D6QYH9</accession>
<name>A0A9D6QYH9_9BACT</name>
<organism evidence="1 2">
    <name type="scientific">Candidatus Sungiibacteriota bacterium</name>
    <dbReference type="NCBI Taxonomy" id="2750080"/>
    <lineage>
        <taxon>Bacteria</taxon>
        <taxon>Candidatus Sungiibacteriota</taxon>
    </lineage>
</organism>
<dbReference type="AlphaFoldDB" id="A0A9D6QYH9"/>
<evidence type="ECO:0000313" key="1">
    <source>
        <dbReference type="EMBL" id="MBI3627446.1"/>
    </source>
</evidence>
<reference evidence="1" key="1">
    <citation type="submission" date="2020-07" db="EMBL/GenBank/DDBJ databases">
        <title>Huge and variable diversity of episymbiotic CPR bacteria and DPANN archaea in groundwater ecosystems.</title>
        <authorList>
            <person name="He C.Y."/>
            <person name="Keren R."/>
            <person name="Whittaker M."/>
            <person name="Farag I.F."/>
            <person name="Doudna J."/>
            <person name="Cate J.H.D."/>
            <person name="Banfield J.F."/>
        </authorList>
    </citation>
    <scope>NUCLEOTIDE SEQUENCE</scope>
    <source>
        <strain evidence="1">NC_groundwater_972_Pr1_S-0.2um_49_27</strain>
    </source>
</reference>
<sequence>MLISMGIFSVVIVSSIAVLLQIRQAQLKASNFQNISDNIRFTLEFMTKELRQGRDYECVSGSALSGVSGSTLCSTLLFHDANSNVRGYCLDGATHTIRRLLGNYACNDPDATHAQPLTSSQVSVSQLWFLIVSQGCATAQEPRLTVALKGRTTGSIDILNSSFNLQTTVIQRVRNFSGTCNLP</sequence>
<proteinExistence type="predicted"/>
<protein>
    <recommendedName>
        <fullName evidence="3">Type II secretion system protein</fullName>
    </recommendedName>
</protein>
<comment type="caution">
    <text evidence="1">The sequence shown here is derived from an EMBL/GenBank/DDBJ whole genome shotgun (WGS) entry which is preliminary data.</text>
</comment>
<dbReference type="Proteomes" id="UP000808388">
    <property type="component" value="Unassembled WGS sequence"/>
</dbReference>
<evidence type="ECO:0000313" key="2">
    <source>
        <dbReference type="Proteomes" id="UP000808388"/>
    </source>
</evidence>